<organism evidence="2 3">
    <name type="scientific">Tegillarca granosa</name>
    <name type="common">Malaysian cockle</name>
    <name type="synonym">Anadara granosa</name>
    <dbReference type="NCBI Taxonomy" id="220873"/>
    <lineage>
        <taxon>Eukaryota</taxon>
        <taxon>Metazoa</taxon>
        <taxon>Spiralia</taxon>
        <taxon>Lophotrochozoa</taxon>
        <taxon>Mollusca</taxon>
        <taxon>Bivalvia</taxon>
        <taxon>Autobranchia</taxon>
        <taxon>Pteriomorphia</taxon>
        <taxon>Arcoida</taxon>
        <taxon>Arcoidea</taxon>
        <taxon>Arcidae</taxon>
        <taxon>Tegillarca</taxon>
    </lineage>
</organism>
<dbReference type="EMBL" id="JARBDR010000640">
    <property type="protein sequence ID" value="KAJ8310223.1"/>
    <property type="molecule type" value="Genomic_DNA"/>
</dbReference>
<accession>A0ABQ9EYJ0</accession>
<sequence length="180" mass="20554">MDRKFPCNANVTINCLLNAFMMWPSLPEVLYLQGDNAAKDNKNVILIGFLTSLVERKIFKKVKLSFLMVGHTHEDVDQMFSNISRRLKYNSAPSLKGLHQEVKTLTHQCQLEKLSGHQTPHLFVITESAGRVILHYKDWPLRSVNYQDLDITNLAKSVISRPPVVNAIDIRFLAEFDAMS</sequence>
<dbReference type="PANTHER" id="PTHR33153:SF3">
    <property type="entry name" value="TRAFFICKING PROTEIN PARTICLE COMPLEX SUBUNIT 11 DOMAIN-CONTAINING PROTEIN"/>
    <property type="match status" value="1"/>
</dbReference>
<evidence type="ECO:0000313" key="2">
    <source>
        <dbReference type="EMBL" id="KAJ8310223.1"/>
    </source>
</evidence>
<keyword evidence="3" id="KW-1185">Reference proteome</keyword>
<dbReference type="InterPro" id="IPR057191">
    <property type="entry name" value="DUF7869"/>
</dbReference>
<protein>
    <recommendedName>
        <fullName evidence="1">DUF7869 domain-containing protein</fullName>
    </recommendedName>
</protein>
<reference evidence="2 3" key="1">
    <citation type="submission" date="2022-12" db="EMBL/GenBank/DDBJ databases">
        <title>Chromosome-level genome of Tegillarca granosa.</title>
        <authorList>
            <person name="Kim J."/>
        </authorList>
    </citation>
    <scope>NUCLEOTIDE SEQUENCE [LARGE SCALE GENOMIC DNA]</scope>
    <source>
        <strain evidence="2">Teg-2019</strain>
        <tissue evidence="2">Adductor muscle</tissue>
    </source>
</reference>
<name>A0ABQ9EYJ0_TEGGR</name>
<evidence type="ECO:0000313" key="3">
    <source>
        <dbReference type="Proteomes" id="UP001217089"/>
    </source>
</evidence>
<proteinExistence type="predicted"/>
<dbReference type="Pfam" id="PF25273">
    <property type="entry name" value="DUF7869"/>
    <property type="match status" value="1"/>
</dbReference>
<dbReference type="Proteomes" id="UP001217089">
    <property type="component" value="Unassembled WGS sequence"/>
</dbReference>
<evidence type="ECO:0000259" key="1">
    <source>
        <dbReference type="Pfam" id="PF25273"/>
    </source>
</evidence>
<dbReference type="PANTHER" id="PTHR33153">
    <property type="entry name" value="MYND-TYPE DOMAIN-CONTAINING PROTEIN"/>
    <property type="match status" value="1"/>
</dbReference>
<comment type="caution">
    <text evidence="2">The sequence shown here is derived from an EMBL/GenBank/DDBJ whole genome shotgun (WGS) entry which is preliminary data.</text>
</comment>
<feature type="domain" description="DUF7869" evidence="1">
    <location>
        <begin position="4"/>
        <end position="140"/>
    </location>
</feature>
<gene>
    <name evidence="2" type="ORF">KUTeg_012088</name>
</gene>